<proteinExistence type="predicted"/>
<evidence type="ECO:0000313" key="8">
    <source>
        <dbReference type="EMBL" id="RZD17625.1"/>
    </source>
</evidence>
<dbReference type="GO" id="GO:0008137">
    <property type="term" value="F:NADH dehydrogenase (ubiquinone) activity"/>
    <property type="evidence" value="ECO:0007669"/>
    <property type="project" value="InterPro"/>
</dbReference>
<keyword evidence="4" id="KW-0520">NAD</keyword>
<dbReference type="InterPro" id="IPR001268">
    <property type="entry name" value="NADH_UbQ_OxRdtase_30kDa_su"/>
</dbReference>
<evidence type="ECO:0000256" key="5">
    <source>
        <dbReference type="PIRSR" id="PIRSR601501-1"/>
    </source>
</evidence>
<dbReference type="Pfam" id="PF00374">
    <property type="entry name" value="NiFeSe_Hases"/>
    <property type="match status" value="1"/>
</dbReference>
<evidence type="ECO:0000259" key="6">
    <source>
        <dbReference type="Pfam" id="PF00329"/>
    </source>
</evidence>
<dbReference type="Proteomes" id="UP000319296">
    <property type="component" value="Unassembled WGS sequence"/>
</dbReference>
<name>A0A519BK30_9DELT</name>
<dbReference type="GO" id="GO:0016651">
    <property type="term" value="F:oxidoreductase activity, acting on NAD(P)H"/>
    <property type="evidence" value="ECO:0007669"/>
    <property type="project" value="InterPro"/>
</dbReference>
<comment type="subcellular location">
    <subcellularLocation>
        <location evidence="1">Cell membrane</location>
        <topology evidence="1">Peripheral membrane protein</topology>
    </subcellularLocation>
</comment>
<dbReference type="Gene3D" id="3.30.460.80">
    <property type="entry name" value="NADH:ubiquinone oxidoreductase, 30kDa subunit"/>
    <property type="match status" value="1"/>
</dbReference>
<dbReference type="GO" id="GO:0051287">
    <property type="term" value="F:NAD binding"/>
    <property type="evidence" value="ECO:0007669"/>
    <property type="project" value="InterPro"/>
</dbReference>
<dbReference type="Gene3D" id="1.10.645.10">
    <property type="entry name" value="Cytochrome-c3 Hydrogenase, chain B"/>
    <property type="match status" value="1"/>
</dbReference>
<dbReference type="InterPro" id="IPR001501">
    <property type="entry name" value="Ni-dep_hyd_lsu"/>
</dbReference>
<dbReference type="InterPro" id="IPR020396">
    <property type="entry name" value="NADH_UbQ_OxRdtase_CS"/>
</dbReference>
<feature type="domain" description="NADH:ubiquinone oxidoreductase 30kDa subunit" evidence="6">
    <location>
        <begin position="34"/>
        <end position="153"/>
    </location>
</feature>
<keyword evidence="2" id="KW-0813">Transport</keyword>
<keyword evidence="3" id="KW-0560">Oxidoreductase</keyword>
<dbReference type="EMBL" id="SGBB01000028">
    <property type="protein sequence ID" value="RZD17625.1"/>
    <property type="molecule type" value="Genomic_DNA"/>
</dbReference>
<sequence>MKNKLDFIQNLDKDIKEAVTENFYNQDNELVLKINLKDLKKVCLYFFKDLKFYLLSAFAADESKNDGNKFKIRYIFSHSSIDLFIIIETETGGTFPSLSEEIPALNWYEREMKDLFGLIPEGHPDPRPLMLFPENYPQDIQNMHPLRKDYPFNFRPEFKKYGEYSYNKDVKGDGVFNILVGPVHAGIIEPGHFRFSMSGEPILQLEIRHFWKHRGIEKIAEGKTISETLSLAEKISGDHCVAHSLAFLTAAEKILNIKIPENALYIRTIYAELERLLCNINDFAWLFQDAGYSFGAQETFVLKEDIMELNKYLSGSRFNKDILSLGGINICGNIDNLRKNVLKEKLSNFKKRYLNLKKMLLNSSTIGERFEETGYINKETILDLCALGFAARASGVPSDTRKEHPYLIYDKLHFNSKVLKNRDVFARLLIRFYDIEESFSIITQCLNELPAEDINKAGREYADNNVNNTVDNISKNKSKNDRCIIAKDDKIDIAQQLPTNSLRSWALGYCESQRGNIMHFVELDEKSRISRWKIRDPSFHNWQLIEFAVIGDIIADFPLVNKSLNLSYAGNDL</sequence>
<organism evidence="8 9">
    <name type="scientific">Candidatus Acididesulfobacter diazotrophicus</name>
    <dbReference type="NCBI Taxonomy" id="2597226"/>
    <lineage>
        <taxon>Bacteria</taxon>
        <taxon>Deltaproteobacteria</taxon>
        <taxon>Candidatus Acidulodesulfobacterales</taxon>
        <taxon>Candidatus Acididesulfobacter</taxon>
    </lineage>
</organism>
<dbReference type="PANTHER" id="PTHR43485">
    <property type="entry name" value="HYDROGENASE-4 COMPONENT G"/>
    <property type="match status" value="1"/>
</dbReference>
<dbReference type="GO" id="GO:0016151">
    <property type="term" value="F:nickel cation binding"/>
    <property type="evidence" value="ECO:0007669"/>
    <property type="project" value="InterPro"/>
</dbReference>
<keyword evidence="5" id="KW-0479">Metal-binding</keyword>
<dbReference type="Pfam" id="PF00329">
    <property type="entry name" value="Complex1_30kDa"/>
    <property type="match status" value="1"/>
</dbReference>
<evidence type="ECO:0000259" key="7">
    <source>
        <dbReference type="Pfam" id="PF00346"/>
    </source>
</evidence>
<gene>
    <name evidence="8" type="ORF">EVG15_10120</name>
</gene>
<dbReference type="GO" id="GO:0048038">
    <property type="term" value="F:quinone binding"/>
    <property type="evidence" value="ECO:0007669"/>
    <property type="project" value="InterPro"/>
</dbReference>
<feature type="domain" description="NADH-quinone oxidoreductase subunit D" evidence="7">
    <location>
        <begin position="299"/>
        <end position="569"/>
    </location>
</feature>
<dbReference type="InterPro" id="IPR037232">
    <property type="entry name" value="NADH_quin_OxRdtase_su_C/D-like"/>
</dbReference>
<reference evidence="8 9" key="1">
    <citation type="journal article" date="2019" name="ISME J.">
        <title>Insights into ecological role of a new deltaproteobacterial order Candidatus Acidulodesulfobacterales by metagenomics and metatranscriptomics.</title>
        <authorList>
            <person name="Tan S."/>
            <person name="Liu J."/>
            <person name="Fang Y."/>
            <person name="Hedlund B.P."/>
            <person name="Lian Z.H."/>
            <person name="Huang L.Y."/>
            <person name="Li J.T."/>
            <person name="Huang L.N."/>
            <person name="Li W.J."/>
            <person name="Jiang H.C."/>
            <person name="Dong H.L."/>
            <person name="Shu W.S."/>
        </authorList>
    </citation>
    <scope>NUCLEOTIDE SEQUENCE [LARGE SCALE GENOMIC DNA]</scope>
    <source>
        <strain evidence="8">AP1</strain>
    </source>
</reference>
<dbReference type="PROSITE" id="PS00542">
    <property type="entry name" value="COMPLEX1_30K"/>
    <property type="match status" value="1"/>
</dbReference>
<evidence type="ECO:0000256" key="1">
    <source>
        <dbReference type="ARBA" id="ARBA00004202"/>
    </source>
</evidence>
<feature type="binding site" evidence="5">
    <location>
        <position position="217"/>
    </location>
    <ligand>
        <name>Mg(2+)</name>
        <dbReference type="ChEBI" id="CHEBI:18420"/>
    </ligand>
</feature>
<feature type="binding site" evidence="5">
    <location>
        <position position="534"/>
    </location>
    <ligand>
        <name>Mg(2+)</name>
        <dbReference type="ChEBI" id="CHEBI:18420"/>
    </ligand>
</feature>
<dbReference type="InterPro" id="IPR001135">
    <property type="entry name" value="NADH_Q_OxRdtase_suD"/>
</dbReference>
<dbReference type="SUPFAM" id="SSF143243">
    <property type="entry name" value="Nqo5-like"/>
    <property type="match status" value="1"/>
</dbReference>
<evidence type="ECO:0000256" key="2">
    <source>
        <dbReference type="ARBA" id="ARBA00022448"/>
    </source>
</evidence>
<evidence type="ECO:0000256" key="4">
    <source>
        <dbReference type="ARBA" id="ARBA00023027"/>
    </source>
</evidence>
<evidence type="ECO:0000313" key="9">
    <source>
        <dbReference type="Proteomes" id="UP000319296"/>
    </source>
</evidence>
<dbReference type="InterPro" id="IPR052197">
    <property type="entry name" value="ComplexI_49kDa-like"/>
</dbReference>
<dbReference type="GO" id="GO:0005886">
    <property type="term" value="C:plasma membrane"/>
    <property type="evidence" value="ECO:0007669"/>
    <property type="project" value="UniProtKB-SubCell"/>
</dbReference>
<protein>
    <submittedName>
        <fullName evidence="8">NADH-quinone oxidoreductase subunit D</fullName>
    </submittedName>
</protein>
<dbReference type="PANTHER" id="PTHR43485:SF1">
    <property type="entry name" value="FORMATE HYDROGENLYASE SUBUNIT 5-RELATED"/>
    <property type="match status" value="1"/>
</dbReference>
<evidence type="ECO:0000256" key="3">
    <source>
        <dbReference type="ARBA" id="ARBA00023002"/>
    </source>
</evidence>
<dbReference type="SUPFAM" id="SSF56762">
    <property type="entry name" value="HydB/Nqo4-like"/>
    <property type="match status" value="1"/>
</dbReference>
<dbReference type="AlphaFoldDB" id="A0A519BK30"/>
<accession>A0A519BK30</accession>
<keyword evidence="5" id="KW-0460">Magnesium</keyword>
<dbReference type="Pfam" id="PF00346">
    <property type="entry name" value="Complex1_49kDa"/>
    <property type="match status" value="1"/>
</dbReference>
<dbReference type="InterPro" id="IPR029014">
    <property type="entry name" value="NiFe-Hase_large"/>
</dbReference>
<comment type="caution">
    <text evidence="8">The sequence shown here is derived from an EMBL/GenBank/DDBJ whole genome shotgun (WGS) entry which is preliminary data.</text>
</comment>